<accession>A0AAV7ICX5</accession>
<proteinExistence type="predicted"/>
<keyword evidence="1" id="KW-0472">Membrane</keyword>
<name>A0AAV7ICX5_COTGL</name>
<dbReference type="EMBL" id="JAHXZJ010001864">
    <property type="protein sequence ID" value="KAH0548967.1"/>
    <property type="molecule type" value="Genomic_DNA"/>
</dbReference>
<evidence type="ECO:0000313" key="2">
    <source>
        <dbReference type="EMBL" id="KAH0548967.1"/>
    </source>
</evidence>
<comment type="caution">
    <text evidence="2">The sequence shown here is derived from an EMBL/GenBank/DDBJ whole genome shotgun (WGS) entry which is preliminary data.</text>
</comment>
<dbReference type="Proteomes" id="UP000826195">
    <property type="component" value="Unassembled WGS sequence"/>
</dbReference>
<keyword evidence="1" id="KW-1133">Transmembrane helix</keyword>
<evidence type="ECO:0000313" key="3">
    <source>
        <dbReference type="Proteomes" id="UP000826195"/>
    </source>
</evidence>
<reference evidence="2 3" key="1">
    <citation type="journal article" date="2021" name="J. Hered.">
        <title>A chromosome-level genome assembly of the parasitoid wasp, Cotesia glomerata (Hymenoptera: Braconidae).</title>
        <authorList>
            <person name="Pinto B.J."/>
            <person name="Weis J.J."/>
            <person name="Gamble T."/>
            <person name="Ode P.J."/>
            <person name="Paul R."/>
            <person name="Zaspel J.M."/>
        </authorList>
    </citation>
    <scope>NUCLEOTIDE SEQUENCE [LARGE SCALE GENOMIC DNA]</scope>
    <source>
        <strain evidence="2">CgM1</strain>
    </source>
</reference>
<protein>
    <submittedName>
        <fullName evidence="2">Uncharacterized protein</fullName>
    </submittedName>
</protein>
<evidence type="ECO:0000256" key="1">
    <source>
        <dbReference type="SAM" id="Phobius"/>
    </source>
</evidence>
<organism evidence="2 3">
    <name type="scientific">Cotesia glomerata</name>
    <name type="common">Lepidopteran parasitic wasp</name>
    <name type="synonym">Apanteles glomeratus</name>
    <dbReference type="NCBI Taxonomy" id="32391"/>
    <lineage>
        <taxon>Eukaryota</taxon>
        <taxon>Metazoa</taxon>
        <taxon>Ecdysozoa</taxon>
        <taxon>Arthropoda</taxon>
        <taxon>Hexapoda</taxon>
        <taxon>Insecta</taxon>
        <taxon>Pterygota</taxon>
        <taxon>Neoptera</taxon>
        <taxon>Endopterygota</taxon>
        <taxon>Hymenoptera</taxon>
        <taxon>Apocrita</taxon>
        <taxon>Ichneumonoidea</taxon>
        <taxon>Braconidae</taxon>
        <taxon>Microgastrinae</taxon>
        <taxon>Cotesia</taxon>
    </lineage>
</organism>
<keyword evidence="3" id="KW-1185">Reference proteome</keyword>
<gene>
    <name evidence="2" type="ORF">KQX54_004761</name>
</gene>
<sequence length="122" mass="13764">MPSLGVWAASVVGGAAFVGLTGYGFRSLIKTTVVHSPHYHKAMEYLYAHEESKQLLGEPIQQVGSMNVGDKKYFGEYKTLKYYTVPVQGSKFHGNLTYWITNVHEVLTKPRKIVWVKNDNKT</sequence>
<keyword evidence="1" id="KW-0812">Transmembrane</keyword>
<feature type="transmembrane region" description="Helical" evidence="1">
    <location>
        <begin position="6"/>
        <end position="25"/>
    </location>
</feature>
<dbReference type="AlphaFoldDB" id="A0AAV7ICX5"/>